<dbReference type="PANTHER" id="PTHR37984">
    <property type="entry name" value="PROTEIN CBG26694"/>
    <property type="match status" value="1"/>
</dbReference>
<dbReference type="PANTHER" id="PTHR37984:SF5">
    <property type="entry name" value="PROTEIN NYNRIN-LIKE"/>
    <property type="match status" value="1"/>
</dbReference>
<keyword evidence="3" id="KW-1185">Reference proteome</keyword>
<name>A0ABD2HYX9_HETSC</name>
<dbReference type="Gene3D" id="2.30.30.140">
    <property type="match status" value="1"/>
</dbReference>
<evidence type="ECO:0000313" key="3">
    <source>
        <dbReference type="Proteomes" id="UP001620645"/>
    </source>
</evidence>
<dbReference type="PROSITE" id="PS50994">
    <property type="entry name" value="INTEGRASE"/>
    <property type="match status" value="1"/>
</dbReference>
<dbReference type="Proteomes" id="UP001620645">
    <property type="component" value="Unassembled WGS sequence"/>
</dbReference>
<dbReference type="InterPro" id="IPR036397">
    <property type="entry name" value="RNaseH_sf"/>
</dbReference>
<reference evidence="2 3" key="1">
    <citation type="submission" date="2024-10" db="EMBL/GenBank/DDBJ databases">
        <authorList>
            <person name="Kim D."/>
        </authorList>
    </citation>
    <scope>NUCLEOTIDE SEQUENCE [LARGE SCALE GENOMIC DNA]</scope>
    <source>
        <strain evidence="2">Taebaek</strain>
    </source>
</reference>
<gene>
    <name evidence="2" type="ORF">niasHS_016989</name>
</gene>
<dbReference type="EMBL" id="JBICCN010000409">
    <property type="protein sequence ID" value="KAL3070715.1"/>
    <property type="molecule type" value="Genomic_DNA"/>
</dbReference>
<dbReference type="Pfam" id="PF00665">
    <property type="entry name" value="rve"/>
    <property type="match status" value="1"/>
</dbReference>
<accession>A0ABD2HYX9</accession>
<comment type="caution">
    <text evidence="2">The sequence shown here is derived from an EMBL/GenBank/DDBJ whole genome shotgun (WGS) entry which is preliminary data.</text>
</comment>
<dbReference type="AlphaFoldDB" id="A0ABD2HYX9"/>
<organism evidence="2 3">
    <name type="scientific">Heterodera schachtii</name>
    <name type="common">Sugarbeet cyst nematode worm</name>
    <name type="synonym">Tylenchus schachtii</name>
    <dbReference type="NCBI Taxonomy" id="97005"/>
    <lineage>
        <taxon>Eukaryota</taxon>
        <taxon>Metazoa</taxon>
        <taxon>Ecdysozoa</taxon>
        <taxon>Nematoda</taxon>
        <taxon>Chromadorea</taxon>
        <taxon>Rhabditida</taxon>
        <taxon>Tylenchina</taxon>
        <taxon>Tylenchomorpha</taxon>
        <taxon>Tylenchoidea</taxon>
        <taxon>Heteroderidae</taxon>
        <taxon>Heteroderinae</taxon>
        <taxon>Heterodera</taxon>
    </lineage>
</organism>
<dbReference type="InterPro" id="IPR012337">
    <property type="entry name" value="RNaseH-like_sf"/>
</dbReference>
<dbReference type="SUPFAM" id="SSF53098">
    <property type="entry name" value="Ribonuclease H-like"/>
    <property type="match status" value="1"/>
</dbReference>
<feature type="domain" description="Integrase catalytic" evidence="1">
    <location>
        <begin position="1"/>
        <end position="118"/>
    </location>
</feature>
<dbReference type="InterPro" id="IPR001584">
    <property type="entry name" value="Integrase_cat-core"/>
</dbReference>
<sequence length="347" mass="39584">MATKSTAATIEKLRYLFSRHGIPEILVSDNGTQFTSNEFAKFMAVNGVNHLFSAPYNPMSNGQAERFVDTFKRTFRKLKGEGAPSKEIIETFLVSYRTTPNDSLPNSITPAEMFLGRKPRTTLDLLRPPPAQPIERDVEMARRFNKRFGTKLREFSIGDKVFARHRISQNWKQGKISKRTGVIYDVAFADGRSGRYHANQLRSRKTSDSDDQLSVMLDAFDIPRPIAVEEQRAIPVEMPLEDQHDEQENLEGQIDHGQQRRYRRGQSQWKCHWRTSMTSRKIWKVKLTMDSNDGTLSEIAVHLSASHRNIGTALKGGGVRGTAAEDLNFIDIMPIDFPSHFMLFPRP</sequence>
<protein>
    <recommendedName>
        <fullName evidence="1">Integrase catalytic domain-containing protein</fullName>
    </recommendedName>
</protein>
<proteinExistence type="predicted"/>
<dbReference type="Gene3D" id="3.30.420.10">
    <property type="entry name" value="Ribonuclease H-like superfamily/Ribonuclease H"/>
    <property type="match status" value="1"/>
</dbReference>
<evidence type="ECO:0000259" key="1">
    <source>
        <dbReference type="PROSITE" id="PS50994"/>
    </source>
</evidence>
<dbReference type="InterPro" id="IPR050951">
    <property type="entry name" value="Retrovirus_Pol_polyprotein"/>
</dbReference>
<evidence type="ECO:0000313" key="2">
    <source>
        <dbReference type="EMBL" id="KAL3070715.1"/>
    </source>
</evidence>